<dbReference type="PROSITE" id="PS51352">
    <property type="entry name" value="THIOREDOXIN_2"/>
    <property type="match status" value="1"/>
</dbReference>
<organism evidence="6">
    <name type="scientific">bioreactor metagenome</name>
    <dbReference type="NCBI Taxonomy" id="1076179"/>
    <lineage>
        <taxon>unclassified sequences</taxon>
        <taxon>metagenomes</taxon>
        <taxon>ecological metagenomes</taxon>
    </lineage>
</organism>
<evidence type="ECO:0000313" key="6">
    <source>
        <dbReference type="EMBL" id="MPL65963.1"/>
    </source>
</evidence>
<protein>
    <submittedName>
        <fullName evidence="6">Thioredoxin C-1</fullName>
    </submittedName>
</protein>
<evidence type="ECO:0000259" key="5">
    <source>
        <dbReference type="PROSITE" id="PS51352"/>
    </source>
</evidence>
<keyword evidence="4" id="KW-0676">Redox-active center</keyword>
<evidence type="ECO:0000256" key="2">
    <source>
        <dbReference type="ARBA" id="ARBA00022982"/>
    </source>
</evidence>
<sequence length="105" mass="11676">MSVEVTLTSANFQKEVLESTIPVLVDFWAEWCMPCRMIAPSIAQIAEAYKGKVKVGKVNVDDEGDIASQYGIISIPTLLYFKDGQMIKQKVGALPKHEIENFIKA</sequence>
<dbReference type="Pfam" id="PF00085">
    <property type="entry name" value="Thioredoxin"/>
    <property type="match status" value="1"/>
</dbReference>
<dbReference type="GO" id="GO:0005737">
    <property type="term" value="C:cytoplasm"/>
    <property type="evidence" value="ECO:0007669"/>
    <property type="project" value="TreeGrafter"/>
</dbReference>
<dbReference type="EMBL" id="VSSQ01000030">
    <property type="protein sequence ID" value="MPL65963.1"/>
    <property type="molecule type" value="Genomic_DNA"/>
</dbReference>
<dbReference type="InterPro" id="IPR013766">
    <property type="entry name" value="Thioredoxin_domain"/>
</dbReference>
<dbReference type="Gene3D" id="3.40.30.10">
    <property type="entry name" value="Glutaredoxin"/>
    <property type="match status" value="1"/>
</dbReference>
<proteinExistence type="predicted"/>
<accession>A0A644TGF4</accession>
<dbReference type="PANTHER" id="PTHR45663:SF11">
    <property type="entry name" value="GEO12009P1"/>
    <property type="match status" value="1"/>
</dbReference>
<dbReference type="SUPFAM" id="SSF52833">
    <property type="entry name" value="Thioredoxin-like"/>
    <property type="match status" value="1"/>
</dbReference>
<keyword evidence="1" id="KW-0813">Transport</keyword>
<dbReference type="PANTHER" id="PTHR45663">
    <property type="entry name" value="GEO12009P1"/>
    <property type="match status" value="1"/>
</dbReference>
<evidence type="ECO:0000256" key="4">
    <source>
        <dbReference type="ARBA" id="ARBA00023284"/>
    </source>
</evidence>
<dbReference type="InterPro" id="IPR005746">
    <property type="entry name" value="Thioredoxin"/>
</dbReference>
<dbReference type="CDD" id="cd02947">
    <property type="entry name" value="TRX_family"/>
    <property type="match status" value="1"/>
</dbReference>
<dbReference type="AlphaFoldDB" id="A0A644TGF4"/>
<keyword evidence="2" id="KW-0249">Electron transport</keyword>
<dbReference type="PIRSF" id="PIRSF000077">
    <property type="entry name" value="Thioredoxin"/>
    <property type="match status" value="1"/>
</dbReference>
<gene>
    <name evidence="6" type="ORF">SDC9_11628</name>
</gene>
<dbReference type="InterPro" id="IPR036249">
    <property type="entry name" value="Thioredoxin-like_sf"/>
</dbReference>
<feature type="domain" description="Thioredoxin" evidence="5">
    <location>
        <begin position="1"/>
        <end position="105"/>
    </location>
</feature>
<dbReference type="NCBIfam" id="TIGR01068">
    <property type="entry name" value="thioredoxin"/>
    <property type="match status" value="1"/>
</dbReference>
<keyword evidence="3" id="KW-1015">Disulfide bond</keyword>
<dbReference type="PRINTS" id="PR00421">
    <property type="entry name" value="THIOREDOXIN"/>
</dbReference>
<dbReference type="FunFam" id="3.40.30.10:FF:000001">
    <property type="entry name" value="Thioredoxin"/>
    <property type="match status" value="1"/>
</dbReference>
<evidence type="ECO:0000256" key="1">
    <source>
        <dbReference type="ARBA" id="ARBA00022448"/>
    </source>
</evidence>
<reference evidence="6" key="1">
    <citation type="submission" date="2019-08" db="EMBL/GenBank/DDBJ databases">
        <authorList>
            <person name="Kucharzyk K."/>
            <person name="Murdoch R.W."/>
            <person name="Higgins S."/>
            <person name="Loffler F."/>
        </authorList>
    </citation>
    <scope>NUCLEOTIDE SEQUENCE</scope>
</reference>
<name>A0A644TGF4_9ZZZZ</name>
<evidence type="ECO:0000256" key="3">
    <source>
        <dbReference type="ARBA" id="ARBA00023157"/>
    </source>
</evidence>
<dbReference type="GO" id="GO:0015035">
    <property type="term" value="F:protein-disulfide reductase activity"/>
    <property type="evidence" value="ECO:0007669"/>
    <property type="project" value="InterPro"/>
</dbReference>
<comment type="caution">
    <text evidence="6">The sequence shown here is derived from an EMBL/GenBank/DDBJ whole genome shotgun (WGS) entry which is preliminary data.</text>
</comment>